<sequence length="288" mass="32185">MGHFAFLLLYAIFPLFILVCYRNSVLDKIFDYLSSIIAWLALSSSILWLFGPFLGVLKPNCTFPDTWSDGSLSSGEAFGYYGLLYQLQWSGFGSFLGFRNTSIFGEGPAFAFYLIIALLVELLYFKKYKLWRVFSFIAALVTSFSTTGWILALGIFVAYFYCKSTISKRARNLIVFIAFCLFCAAFSVSHVLFASKVDTSSGAIHMDDFKAGFAAWLSSPILGNGIGNNDAVVPFMSSFRDNNTGFSNTFLFVLATGGLLYFALWLASFWGYYRAKGNARWFGLFSSL</sequence>
<feature type="transmembrane region" description="Helical" evidence="1">
    <location>
        <begin position="110"/>
        <end position="127"/>
    </location>
</feature>
<name>A0A087DNQ0_9BIFI</name>
<feature type="transmembrane region" description="Helical" evidence="1">
    <location>
        <begin position="36"/>
        <end position="57"/>
    </location>
</feature>
<feature type="transmembrane region" description="Helical" evidence="1">
    <location>
        <begin position="250"/>
        <end position="273"/>
    </location>
</feature>
<dbReference type="Proteomes" id="UP000029055">
    <property type="component" value="Unassembled WGS sequence"/>
</dbReference>
<reference evidence="2 3" key="1">
    <citation type="submission" date="2014-03" db="EMBL/GenBank/DDBJ databases">
        <title>Genomics of Bifidobacteria.</title>
        <authorList>
            <person name="Ventura M."/>
            <person name="Milani C."/>
            <person name="Lugli G.A."/>
        </authorList>
    </citation>
    <scope>NUCLEOTIDE SEQUENCE [LARGE SCALE GENOMIC DNA]</scope>
    <source>
        <strain evidence="2 3">LMG 11597</strain>
    </source>
</reference>
<feature type="transmembrane region" description="Helical" evidence="1">
    <location>
        <begin position="133"/>
        <end position="161"/>
    </location>
</feature>
<feature type="transmembrane region" description="Helical" evidence="1">
    <location>
        <begin position="6"/>
        <end position="24"/>
    </location>
</feature>
<gene>
    <name evidence="2" type="ORF">BISU_2332</name>
</gene>
<organism evidence="2 3">
    <name type="scientific">Bifidobacterium subtile</name>
    <dbReference type="NCBI Taxonomy" id="77635"/>
    <lineage>
        <taxon>Bacteria</taxon>
        <taxon>Bacillati</taxon>
        <taxon>Actinomycetota</taxon>
        <taxon>Actinomycetes</taxon>
        <taxon>Bifidobacteriales</taxon>
        <taxon>Bifidobacteriaceae</taxon>
        <taxon>Bifidobacterium</taxon>
    </lineage>
</organism>
<protein>
    <submittedName>
        <fullName evidence="2">O-antigen polymerase superfamily protein</fullName>
    </submittedName>
</protein>
<feature type="transmembrane region" description="Helical" evidence="1">
    <location>
        <begin position="173"/>
        <end position="193"/>
    </location>
</feature>
<dbReference type="EMBL" id="JGZR01000026">
    <property type="protein sequence ID" value="KFI97150.1"/>
    <property type="molecule type" value="Genomic_DNA"/>
</dbReference>
<keyword evidence="1" id="KW-1133">Transmembrane helix</keyword>
<evidence type="ECO:0000256" key="1">
    <source>
        <dbReference type="SAM" id="Phobius"/>
    </source>
</evidence>
<comment type="caution">
    <text evidence="2">The sequence shown here is derived from an EMBL/GenBank/DDBJ whole genome shotgun (WGS) entry which is preliminary data.</text>
</comment>
<keyword evidence="1" id="KW-0472">Membrane</keyword>
<dbReference type="AlphaFoldDB" id="A0A087DNQ0"/>
<evidence type="ECO:0000313" key="2">
    <source>
        <dbReference type="EMBL" id="KFI97150.1"/>
    </source>
</evidence>
<proteinExistence type="predicted"/>
<feature type="transmembrane region" description="Helical" evidence="1">
    <location>
        <begin position="77"/>
        <end position="98"/>
    </location>
</feature>
<keyword evidence="3" id="KW-1185">Reference proteome</keyword>
<dbReference type="STRING" id="77635.BISU_2332"/>
<dbReference type="OrthoDB" id="2340065at2"/>
<keyword evidence="1" id="KW-0812">Transmembrane</keyword>
<dbReference type="eggNOG" id="ENOG50301W1">
    <property type="taxonomic scope" value="Bacteria"/>
</dbReference>
<accession>A0A087DNQ0</accession>
<dbReference type="RefSeq" id="WP_152599313.1">
    <property type="nucleotide sequence ID" value="NZ_JGZR01000026.1"/>
</dbReference>
<evidence type="ECO:0000313" key="3">
    <source>
        <dbReference type="Proteomes" id="UP000029055"/>
    </source>
</evidence>